<dbReference type="OrthoDB" id="2065409at2"/>
<dbReference type="Pfam" id="PF22483">
    <property type="entry name" value="Mu-transpos_C_2"/>
    <property type="match status" value="1"/>
</dbReference>
<feature type="domain" description="Integrase catalytic" evidence="3">
    <location>
        <begin position="133"/>
        <end position="313"/>
    </location>
</feature>
<feature type="region of interest" description="Disordered" evidence="2">
    <location>
        <begin position="484"/>
        <end position="511"/>
    </location>
</feature>
<dbReference type="SUPFAM" id="SSF53098">
    <property type="entry name" value="Ribonuclease H-like"/>
    <property type="match status" value="1"/>
</dbReference>
<protein>
    <submittedName>
        <fullName evidence="4">IS21 family transposase</fullName>
    </submittedName>
</protein>
<evidence type="ECO:0000313" key="5">
    <source>
        <dbReference type="Proteomes" id="UP000266302"/>
    </source>
</evidence>
<organism evidence="4 5">
    <name type="scientific">Simplicispira hankyongi</name>
    <dbReference type="NCBI Taxonomy" id="2315688"/>
    <lineage>
        <taxon>Bacteria</taxon>
        <taxon>Pseudomonadati</taxon>
        <taxon>Pseudomonadota</taxon>
        <taxon>Betaproteobacteria</taxon>
        <taxon>Burkholderiales</taxon>
        <taxon>Comamonadaceae</taxon>
        <taxon>Simplicispira</taxon>
    </lineage>
</organism>
<evidence type="ECO:0000313" key="4">
    <source>
        <dbReference type="EMBL" id="RID97488.1"/>
    </source>
</evidence>
<dbReference type="GO" id="GO:0015074">
    <property type="term" value="P:DNA integration"/>
    <property type="evidence" value="ECO:0007669"/>
    <property type="project" value="InterPro"/>
</dbReference>
<dbReference type="NCBIfam" id="NF033546">
    <property type="entry name" value="transpos_IS21"/>
    <property type="match status" value="1"/>
</dbReference>
<dbReference type="InterPro" id="IPR001584">
    <property type="entry name" value="Integrase_cat-core"/>
</dbReference>
<dbReference type="GO" id="GO:0003676">
    <property type="term" value="F:nucleic acid binding"/>
    <property type="evidence" value="ECO:0007669"/>
    <property type="project" value="InterPro"/>
</dbReference>
<name>A0A398C9I3_9BURK</name>
<reference evidence="4 5" key="1">
    <citation type="submission" date="2018-09" db="EMBL/GenBank/DDBJ databases">
        <title>Draft genome of Simplicispira sp. NY-02.</title>
        <authorList>
            <person name="Im W.T."/>
        </authorList>
    </citation>
    <scope>NUCLEOTIDE SEQUENCE [LARGE SCALE GENOMIC DNA]</scope>
    <source>
        <strain evidence="4 5">NY-02</strain>
    </source>
</reference>
<evidence type="ECO:0000259" key="3">
    <source>
        <dbReference type="PROSITE" id="PS50994"/>
    </source>
</evidence>
<dbReference type="Gene3D" id="3.30.420.10">
    <property type="entry name" value="Ribonuclease H-like superfamily/Ribonuclease H"/>
    <property type="match status" value="1"/>
</dbReference>
<dbReference type="AlphaFoldDB" id="A0A398C9I3"/>
<dbReference type="InterPro" id="IPR012337">
    <property type="entry name" value="RNaseH-like_sf"/>
</dbReference>
<sequence>MRLSIHLQREIARLHFYDNRQSSRAIGRMVGVSHNSVKALRQVLVESGRLWPELSLLDDHQWRSILNNHDKSVAQKKITPDWNWVHEQMQREDGTLEVIWCEWREGCPEGVGYSAFTEHYRRWRKSLHIVMRQHHAPGDKLFVDFAGRTVEVRDPLGGPSSFAQIFVAVLGYSNLTYLEAVPSQKVEHWQQCHVNCFAALGGVPHWIVCDNLKSAVLRRTRDRIDLNPAYRECLAHYDTAVLPTRVRKPQDKGKVEVGVQIAQRWVLFRLRDRVFFSYEELNQELRRLTADMNAHPFKKMTGSRIQRFKEVEEAALKPLPNAAFEPCQWKRAIRINADYHVEHEGVFYSVPYHLIGKKVDTRFTEKTLEIFESGKRVAFHALELTSVAMVTLQEHRPIAHQRVLDAEPKALLEWAKTVGANTHAMLSHHLQDRSDMVNGIRAAKRLRELARLHGESRLEEVCAYSLPLNITALRSIQSIFRNQPDRQAPPLMPPAAQHENLRGPSYYGGNP</sequence>
<dbReference type="Proteomes" id="UP000266302">
    <property type="component" value="Unassembled WGS sequence"/>
</dbReference>
<evidence type="ECO:0000256" key="1">
    <source>
        <dbReference type="ARBA" id="ARBA00009277"/>
    </source>
</evidence>
<dbReference type="EMBL" id="QXJC01000007">
    <property type="protein sequence ID" value="RID97488.1"/>
    <property type="molecule type" value="Genomic_DNA"/>
</dbReference>
<dbReference type="InterPro" id="IPR054353">
    <property type="entry name" value="IstA-like_C"/>
</dbReference>
<evidence type="ECO:0000256" key="2">
    <source>
        <dbReference type="SAM" id="MobiDB-lite"/>
    </source>
</evidence>
<keyword evidence="5" id="KW-1185">Reference proteome</keyword>
<dbReference type="RefSeq" id="WP_119110154.1">
    <property type="nucleotide sequence ID" value="NZ_QXJC01000007.1"/>
</dbReference>
<dbReference type="InterPro" id="IPR036397">
    <property type="entry name" value="RNaseH_sf"/>
</dbReference>
<dbReference type="PANTHER" id="PTHR35004">
    <property type="entry name" value="TRANSPOSASE RV3428C-RELATED"/>
    <property type="match status" value="1"/>
</dbReference>
<accession>A0A398C9I3</accession>
<dbReference type="PANTHER" id="PTHR35004:SF8">
    <property type="entry name" value="TRANSPOSASE RV3428C-RELATED"/>
    <property type="match status" value="1"/>
</dbReference>
<dbReference type="PROSITE" id="PS50994">
    <property type="entry name" value="INTEGRASE"/>
    <property type="match status" value="1"/>
</dbReference>
<comment type="similarity">
    <text evidence="1">Belongs to the transposase IS21/IS408/IS1162 family.</text>
</comment>
<proteinExistence type="inferred from homology"/>
<comment type="caution">
    <text evidence="4">The sequence shown here is derived from an EMBL/GenBank/DDBJ whole genome shotgun (WGS) entry which is preliminary data.</text>
</comment>
<dbReference type="Pfam" id="PF00665">
    <property type="entry name" value="rve"/>
    <property type="match status" value="1"/>
</dbReference>
<gene>
    <name evidence="4" type="ORF">D3F03_14070</name>
</gene>